<dbReference type="GO" id="GO:0005743">
    <property type="term" value="C:mitochondrial inner membrane"/>
    <property type="evidence" value="ECO:0007669"/>
    <property type="project" value="UniProtKB-SubCell"/>
</dbReference>
<feature type="compositionally biased region" description="Basic and acidic residues" evidence="10">
    <location>
        <begin position="320"/>
        <end position="331"/>
    </location>
</feature>
<proteinExistence type="inferred from homology"/>
<dbReference type="AlphaFoldDB" id="A0A9W2WRK3"/>
<feature type="repeat" description="Solcar" evidence="8">
    <location>
        <begin position="104"/>
        <end position="188"/>
    </location>
</feature>
<dbReference type="Proteomes" id="UP000248484">
    <property type="component" value="Chromosome 6"/>
</dbReference>
<evidence type="ECO:0000256" key="4">
    <source>
        <dbReference type="ARBA" id="ARBA00022792"/>
    </source>
</evidence>
<evidence type="ECO:0000313" key="11">
    <source>
        <dbReference type="Proteomes" id="UP000248484"/>
    </source>
</evidence>
<evidence type="ECO:0000256" key="6">
    <source>
        <dbReference type="ARBA" id="ARBA00023128"/>
    </source>
</evidence>
<keyword evidence="11" id="KW-1185">Reference proteome</keyword>
<comment type="similarity">
    <text evidence="2 9">Belongs to the mitochondrial carrier (TC 2.A.29) family.</text>
</comment>
<accession>A0A9W2WRK3</accession>
<dbReference type="PANTHER" id="PTHR45678">
    <property type="entry name" value="MITOCHONDRIAL 2-OXODICARBOXYLATE CARRIER 1-RELATED"/>
    <property type="match status" value="1"/>
</dbReference>
<dbReference type="InterPro" id="IPR051028">
    <property type="entry name" value="Mito_Solute_Carrier"/>
</dbReference>
<name>A0A9W2WRK3_PHYMC</name>
<evidence type="ECO:0000256" key="9">
    <source>
        <dbReference type="RuleBase" id="RU000488"/>
    </source>
</evidence>
<evidence type="ECO:0000256" key="5">
    <source>
        <dbReference type="ARBA" id="ARBA00022989"/>
    </source>
</evidence>
<dbReference type="InterPro" id="IPR018108">
    <property type="entry name" value="MCP_transmembrane"/>
</dbReference>
<dbReference type="GO" id="GO:0015183">
    <property type="term" value="F:L-aspartate transmembrane transporter activity"/>
    <property type="evidence" value="ECO:0007669"/>
    <property type="project" value="TreeGrafter"/>
</dbReference>
<dbReference type="PANTHER" id="PTHR45678:SF11">
    <property type="entry name" value="MITOCHONDRIAL GLUTAMATE CARRIER 2"/>
    <property type="match status" value="1"/>
</dbReference>
<keyword evidence="9" id="KW-0813">Transport</keyword>
<gene>
    <name evidence="12" type="primary">SLC25A18</name>
</gene>
<evidence type="ECO:0000256" key="2">
    <source>
        <dbReference type="ARBA" id="ARBA00006375"/>
    </source>
</evidence>
<dbReference type="OrthoDB" id="2382881at2759"/>
<dbReference type="SUPFAM" id="SSF103506">
    <property type="entry name" value="Mitochondrial carrier"/>
    <property type="match status" value="1"/>
</dbReference>
<keyword evidence="6" id="KW-0496">Mitochondrion</keyword>
<keyword evidence="7 8" id="KW-0472">Membrane</keyword>
<dbReference type="CTD" id="83733"/>
<comment type="subcellular location">
    <subcellularLocation>
        <location evidence="1">Mitochondrion inner membrane</location>
        <topology evidence="1">Multi-pass membrane protein</topology>
    </subcellularLocation>
</comment>
<dbReference type="InterPro" id="IPR023395">
    <property type="entry name" value="MCP_dom_sf"/>
</dbReference>
<protein>
    <submittedName>
        <fullName evidence="12">Mitochondrial glutamate carrier 2</fullName>
    </submittedName>
</protein>
<feature type="region of interest" description="Disordered" evidence="10">
    <location>
        <begin position="315"/>
        <end position="355"/>
    </location>
</feature>
<dbReference type="Pfam" id="PF00153">
    <property type="entry name" value="Mito_carr"/>
    <property type="match status" value="1"/>
</dbReference>
<keyword evidence="3 8" id="KW-0812">Transmembrane</keyword>
<keyword evidence="4" id="KW-0999">Mitochondrion inner membrane</keyword>
<dbReference type="Gene3D" id="1.50.40.10">
    <property type="entry name" value="Mitochondrial carrier domain"/>
    <property type="match status" value="1"/>
</dbReference>
<evidence type="ECO:0000256" key="7">
    <source>
        <dbReference type="ARBA" id="ARBA00023136"/>
    </source>
</evidence>
<dbReference type="GO" id="GO:0005313">
    <property type="term" value="F:L-glutamate transmembrane transporter activity"/>
    <property type="evidence" value="ECO:0007669"/>
    <property type="project" value="TreeGrafter"/>
</dbReference>
<evidence type="ECO:0000256" key="3">
    <source>
        <dbReference type="ARBA" id="ARBA00022692"/>
    </source>
</evidence>
<dbReference type="GeneID" id="102991151"/>
<reference evidence="12" key="1">
    <citation type="submission" date="2025-08" db="UniProtKB">
        <authorList>
            <consortium name="RefSeq"/>
        </authorList>
    </citation>
    <scope>IDENTIFICATION</scope>
    <source>
        <tissue evidence="12">Muscle</tissue>
    </source>
</reference>
<feature type="region of interest" description="Disordered" evidence="10">
    <location>
        <begin position="8"/>
        <end position="30"/>
    </location>
</feature>
<sequence>MELLLHVVPGCGPAREPRGSPERAEPPGCGAGLPPRSPAWPPGSLWGWGRCFRPAGLVGVGGRGEGPLNACGQGLRSGLSRPSPAPILAVRPASPTLPTPDPGPSVTATLISRGVPGLLGVTRVFPIDLAEARLQNQRGQEIYKGTLPGKTARGEGFPGANRGAAVNLTAVTPEKAIKLAASDFRQHLTRAHGAQRNLKLEMLARCGAGLGQAVVTCPLEMLKMQLQRAGRLREASPTFAWDRKTYGDSCVPKYKSRETMQISLEMVEEWKKDQRHSFNRRIRNWRRRGSYQFPIKKAGQAVAVPLGSSLSSRDILLDNTDPRESSLEPRTDVLTLGQPSALGSAGPEGLPSLPAARVPPPALPRGGPLSPGRHLAAALIARELLRTQGLVGLYRGLGAALLGARPSLPPPHRPVPLSPCLAPRVPAAAGSSARPPLLRGDTPFSVTSFPLGVREPTGKASFAHSFTSGCVAGPVTPLEAEYIAGGAA</sequence>
<keyword evidence="5" id="KW-1133">Transmembrane helix</keyword>
<organism evidence="11 12">
    <name type="scientific">Physeter macrocephalus</name>
    <name type="common">Sperm whale</name>
    <name type="synonym">Physeter catodon</name>
    <dbReference type="NCBI Taxonomy" id="9755"/>
    <lineage>
        <taxon>Eukaryota</taxon>
        <taxon>Metazoa</taxon>
        <taxon>Chordata</taxon>
        <taxon>Craniata</taxon>
        <taxon>Vertebrata</taxon>
        <taxon>Euteleostomi</taxon>
        <taxon>Mammalia</taxon>
        <taxon>Eutheria</taxon>
        <taxon>Laurasiatheria</taxon>
        <taxon>Artiodactyla</taxon>
        <taxon>Whippomorpha</taxon>
        <taxon>Cetacea</taxon>
        <taxon>Odontoceti</taxon>
        <taxon>Physeteridae</taxon>
        <taxon>Physeter</taxon>
    </lineage>
</organism>
<evidence type="ECO:0000256" key="8">
    <source>
        <dbReference type="PROSITE-ProRule" id="PRU00282"/>
    </source>
</evidence>
<evidence type="ECO:0000256" key="1">
    <source>
        <dbReference type="ARBA" id="ARBA00004448"/>
    </source>
</evidence>
<dbReference type="KEGG" id="pcad:102991151"/>
<feature type="compositionally biased region" description="Basic and acidic residues" evidence="10">
    <location>
        <begin position="15"/>
        <end position="25"/>
    </location>
</feature>
<evidence type="ECO:0000256" key="10">
    <source>
        <dbReference type="SAM" id="MobiDB-lite"/>
    </source>
</evidence>
<dbReference type="GO" id="GO:0043490">
    <property type="term" value="P:malate-aspartate shuttle"/>
    <property type="evidence" value="ECO:0007669"/>
    <property type="project" value="TreeGrafter"/>
</dbReference>
<dbReference type="PROSITE" id="PS50920">
    <property type="entry name" value="SOLCAR"/>
    <property type="match status" value="1"/>
</dbReference>
<dbReference type="RefSeq" id="XP_054941688.1">
    <property type="nucleotide sequence ID" value="XM_055085713.1"/>
</dbReference>
<evidence type="ECO:0000313" key="12">
    <source>
        <dbReference type="RefSeq" id="XP_054941688.1"/>
    </source>
</evidence>